<name>A0A812LYK2_9DINO</name>
<sequence>MPHAALGSNSVALVEKVPKSWLVIMSHQQPKLSQHSRRKARSTKVATPPWMNSTGWLAWQTLPTPWPASTNEFSATDFINAEWADSLGHRISVSSGKKANNLQACLSKPKTPDILLNLKPVIGLSVWQCGNAFLDPATSTTERLCWLSEGGRVSVWVKLDKHADSTDDAEGSEELQSGTGHVLQVRHGRCLLLCNACNVWRDTSVERRIRRSYCRLCAGRLVFFQSFPYTASEIAAAISIWEDAVDAGVDLPSALGIGHAFSVGRWRWPLEQRKRRWPTPRRPAGHQEALGCPRCHARESSYVVGYVDGIHAGRRKRTWHSSRHRRRSEADALEAQHRGYPTLTAFYAARGRRDTPAAPKSRHHPRGSRW</sequence>
<gene>
    <name evidence="2" type="ORF">SNEC2469_LOCUS5056</name>
</gene>
<evidence type="ECO:0000313" key="3">
    <source>
        <dbReference type="Proteomes" id="UP000601435"/>
    </source>
</evidence>
<feature type="compositionally biased region" description="Basic residues" evidence="1">
    <location>
        <begin position="360"/>
        <end position="370"/>
    </location>
</feature>
<accession>A0A812LYK2</accession>
<dbReference type="OrthoDB" id="10291409at2759"/>
<dbReference type="AlphaFoldDB" id="A0A812LYK2"/>
<keyword evidence="3" id="KW-1185">Reference proteome</keyword>
<evidence type="ECO:0000313" key="2">
    <source>
        <dbReference type="EMBL" id="CAE7249240.1"/>
    </source>
</evidence>
<dbReference type="EMBL" id="CAJNJA010009664">
    <property type="protein sequence ID" value="CAE7249240.1"/>
    <property type="molecule type" value="Genomic_DNA"/>
</dbReference>
<proteinExistence type="predicted"/>
<evidence type="ECO:0000256" key="1">
    <source>
        <dbReference type="SAM" id="MobiDB-lite"/>
    </source>
</evidence>
<reference evidence="2" key="1">
    <citation type="submission" date="2021-02" db="EMBL/GenBank/DDBJ databases">
        <authorList>
            <person name="Dougan E. K."/>
            <person name="Rhodes N."/>
            <person name="Thang M."/>
            <person name="Chan C."/>
        </authorList>
    </citation>
    <scope>NUCLEOTIDE SEQUENCE</scope>
</reference>
<protein>
    <submittedName>
        <fullName evidence="2">Uncharacterized protein</fullName>
    </submittedName>
</protein>
<feature type="region of interest" description="Disordered" evidence="1">
    <location>
        <begin position="349"/>
        <end position="370"/>
    </location>
</feature>
<comment type="caution">
    <text evidence="2">The sequence shown here is derived from an EMBL/GenBank/DDBJ whole genome shotgun (WGS) entry which is preliminary data.</text>
</comment>
<dbReference type="Proteomes" id="UP000601435">
    <property type="component" value="Unassembled WGS sequence"/>
</dbReference>
<organism evidence="2 3">
    <name type="scientific">Symbiodinium necroappetens</name>
    <dbReference type="NCBI Taxonomy" id="1628268"/>
    <lineage>
        <taxon>Eukaryota</taxon>
        <taxon>Sar</taxon>
        <taxon>Alveolata</taxon>
        <taxon>Dinophyceae</taxon>
        <taxon>Suessiales</taxon>
        <taxon>Symbiodiniaceae</taxon>
        <taxon>Symbiodinium</taxon>
    </lineage>
</organism>